<feature type="domain" description="Endonuclease/exonuclease/phosphatase" evidence="2">
    <location>
        <begin position="506"/>
        <end position="619"/>
    </location>
</feature>
<dbReference type="Gene3D" id="3.60.10.10">
    <property type="entry name" value="Endonuclease/exonuclease/phosphatase"/>
    <property type="match status" value="1"/>
</dbReference>
<keyword evidence="4" id="KW-1185">Reference proteome</keyword>
<feature type="compositionally biased region" description="Basic and acidic residues" evidence="1">
    <location>
        <begin position="394"/>
        <end position="408"/>
    </location>
</feature>
<evidence type="ECO:0000259" key="3">
    <source>
        <dbReference type="Pfam" id="PF14111"/>
    </source>
</evidence>
<gene>
    <name evidence="5" type="primary">LOC107030038</name>
</gene>
<reference evidence="5" key="2">
    <citation type="submission" date="2025-08" db="UniProtKB">
        <authorList>
            <consortium name="RefSeq"/>
        </authorList>
    </citation>
    <scope>IDENTIFICATION</scope>
</reference>
<dbReference type="InterPro" id="IPR005135">
    <property type="entry name" value="Endo/exonuclease/phosphatase"/>
</dbReference>
<protein>
    <submittedName>
        <fullName evidence="5">Uncharacterized protein LOC107030038</fullName>
    </submittedName>
</protein>
<proteinExistence type="predicted"/>
<organism evidence="4 5">
    <name type="scientific">Solanum pennellii</name>
    <name type="common">Tomato</name>
    <name type="synonym">Lycopersicon pennellii</name>
    <dbReference type="NCBI Taxonomy" id="28526"/>
    <lineage>
        <taxon>Eukaryota</taxon>
        <taxon>Viridiplantae</taxon>
        <taxon>Streptophyta</taxon>
        <taxon>Embryophyta</taxon>
        <taxon>Tracheophyta</taxon>
        <taxon>Spermatophyta</taxon>
        <taxon>Magnoliopsida</taxon>
        <taxon>eudicotyledons</taxon>
        <taxon>Gunneridae</taxon>
        <taxon>Pentapetalae</taxon>
        <taxon>asterids</taxon>
        <taxon>lamiids</taxon>
        <taxon>Solanales</taxon>
        <taxon>Solanaceae</taxon>
        <taxon>Solanoideae</taxon>
        <taxon>Solaneae</taxon>
        <taxon>Solanum</taxon>
        <taxon>Solanum subgen. Lycopersicon</taxon>
    </lineage>
</organism>
<feature type="compositionally biased region" description="Basic residues" evidence="1">
    <location>
        <begin position="1"/>
        <end position="12"/>
    </location>
</feature>
<dbReference type="Pfam" id="PF03372">
    <property type="entry name" value="Exo_endo_phos"/>
    <property type="match status" value="1"/>
</dbReference>
<feature type="domain" description="DUF4283" evidence="3">
    <location>
        <begin position="161"/>
        <end position="243"/>
    </location>
</feature>
<dbReference type="InterPro" id="IPR036691">
    <property type="entry name" value="Endo/exonu/phosph_ase_sf"/>
</dbReference>
<dbReference type="Proteomes" id="UP000694930">
    <property type="component" value="Chromosome 9"/>
</dbReference>
<feature type="region of interest" description="Disordered" evidence="1">
    <location>
        <begin position="394"/>
        <end position="423"/>
    </location>
</feature>
<dbReference type="InterPro" id="IPR025558">
    <property type="entry name" value="DUF4283"/>
</dbReference>
<evidence type="ECO:0000313" key="4">
    <source>
        <dbReference type="Proteomes" id="UP000694930"/>
    </source>
</evidence>
<reference evidence="4" key="1">
    <citation type="journal article" date="2014" name="Nat. Genet.">
        <title>The genome of the stress-tolerant wild tomato species Solanum pennellii.</title>
        <authorList>
            <person name="Bolger A."/>
            <person name="Scossa F."/>
            <person name="Bolger M.E."/>
            <person name="Lanz C."/>
            <person name="Maumus F."/>
            <person name="Tohge T."/>
            <person name="Quesneville H."/>
            <person name="Alseekh S."/>
            <person name="Sorensen I."/>
            <person name="Lichtenstein G."/>
            <person name="Fich E.A."/>
            <person name="Conte M."/>
            <person name="Keller H."/>
            <person name="Schneeberger K."/>
            <person name="Schwacke R."/>
            <person name="Ofner I."/>
            <person name="Vrebalov J."/>
            <person name="Xu Y."/>
            <person name="Osorio S."/>
            <person name="Aflitos S.A."/>
            <person name="Schijlen E."/>
            <person name="Jimenez-Gomez J.M."/>
            <person name="Ryngajllo M."/>
            <person name="Kimura S."/>
            <person name="Kumar R."/>
            <person name="Koenig D."/>
            <person name="Headland L.R."/>
            <person name="Maloof J.N."/>
            <person name="Sinha N."/>
            <person name="van Ham R.C."/>
            <person name="Lankhorst R.K."/>
            <person name="Mao L."/>
            <person name="Vogel A."/>
            <person name="Arsova B."/>
            <person name="Panstruga R."/>
            <person name="Fei Z."/>
            <person name="Rose J.K."/>
            <person name="Zamir D."/>
            <person name="Carrari F."/>
            <person name="Giovannoni J.J."/>
            <person name="Weigel D."/>
            <person name="Usadel B."/>
            <person name="Fernie A.R."/>
        </authorList>
    </citation>
    <scope>NUCLEOTIDE SEQUENCE [LARGE SCALE GENOMIC DNA]</scope>
    <source>
        <strain evidence="4">cv. LA0716</strain>
    </source>
</reference>
<dbReference type="RefSeq" id="XP_015086933.1">
    <property type="nucleotide sequence ID" value="XM_015231447.1"/>
</dbReference>
<feature type="compositionally biased region" description="Basic and acidic residues" evidence="1">
    <location>
        <begin position="38"/>
        <end position="52"/>
    </location>
</feature>
<dbReference type="SUPFAM" id="SSF56219">
    <property type="entry name" value="DNase I-like"/>
    <property type="match status" value="1"/>
</dbReference>
<evidence type="ECO:0000313" key="5">
    <source>
        <dbReference type="RefSeq" id="XP_015086933.1"/>
    </source>
</evidence>
<feature type="region of interest" description="Disordered" evidence="1">
    <location>
        <begin position="1"/>
        <end position="52"/>
    </location>
</feature>
<dbReference type="GeneID" id="107030038"/>
<evidence type="ECO:0000256" key="1">
    <source>
        <dbReference type="SAM" id="MobiDB-lite"/>
    </source>
</evidence>
<accession>A0ABM1HKU8</accession>
<dbReference type="Pfam" id="PF14111">
    <property type="entry name" value="DUF4283"/>
    <property type="match status" value="1"/>
</dbReference>
<evidence type="ECO:0000259" key="2">
    <source>
        <dbReference type="Pfam" id="PF03372"/>
    </source>
</evidence>
<dbReference type="PANTHER" id="PTHR33233:SF17">
    <property type="entry name" value="DUF4283 DOMAIN-CONTAINING PROTEIN"/>
    <property type="match status" value="1"/>
</dbReference>
<sequence length="802" mass="93105">MARGRGRGRGSGRKMSITIDGSSTEACMEALGIQEHVPAQREETSSEAEDARNTTVVRKLSLDPLGIEEEVFGNSDLKGFEDESNIDGNGTVTRNLAEKISEEEGNMNDNEQEKKTNEPWVNMFKNNRVASNGMQLTYFPPQVVYGQTMVQLEEKEVQEEEKKWKCALIAYVVGECSGYNTMKRYIMMNWSSVSKPEVFLHEDGYYLIKFQKISDMNEILFSGPYTINNRPIILKQWCPEFDLGSEFLTEIPLWVNFPKLPLNCWGVGSLSRIASAIGVPLFADECTTKQTRISYARMLVEVNVTKAIPQKITVVDPNGKTFMQDVELEWRPQYCDKCQKIGHVCKMEQAAKEEMPKRRRPWKKVTQTWQYKVPISQSIEQEKVEEQRQEINIRPQEEQQEKEQEIVQKLDQQTPKNDKQTNVDGQLDLSLANFPMLKAIPTRNGFESLMHNKMTSLTVDRGLIETRVKEKNMKTVLKGIVPGWKVNERSKDYQFIVTVVYGFNTVEQRKSLWQEMKTMSKGVTQPWLIAGDFNAILSTKDRLDGGPVTKNEIQDFGDCVRDMEITELQWKGNYYTWNNKQCGEEKISSRIDRAFGNDEWMDKWGHVITEYGNPNISDHIPMMIVLQKTHQYGKVNFKFFNIWTEHESFMDKVDEVWRKDYGNSKMKQVRWKLKNLQPVLTQLNKKEFKYIGKQIEMARVEIANVQDQLKEKATDELVGMEKELLIKLEKWSLIEESALRQKARIKWIQLGDANNKFFSSIIKERTQKKQIRNIMPLKGKMLYAKNDIQEEFVSFYNSLMGT</sequence>
<dbReference type="PANTHER" id="PTHR33233">
    <property type="entry name" value="ENDONUCLEASE/EXONUCLEASE/PHOSPHATASE"/>
    <property type="match status" value="1"/>
</dbReference>
<name>A0ABM1HKU8_SOLPN</name>